<name>A0A3S5ALF4_9PLAT</name>
<feature type="non-terminal residue" evidence="2">
    <location>
        <position position="1"/>
    </location>
</feature>
<comment type="caution">
    <text evidence="2">The sequence shown here is derived from an EMBL/GenBank/DDBJ whole genome shotgun (WGS) entry which is preliminary data.</text>
</comment>
<evidence type="ECO:0000256" key="1">
    <source>
        <dbReference type="SAM" id="MobiDB-lite"/>
    </source>
</evidence>
<reference evidence="2" key="1">
    <citation type="submission" date="2018-11" db="EMBL/GenBank/DDBJ databases">
        <authorList>
            <consortium name="Pathogen Informatics"/>
        </authorList>
    </citation>
    <scope>NUCLEOTIDE SEQUENCE</scope>
</reference>
<sequence length="186" mass="19502">MRNSKSSFLLASRSDSDTGTDSLVSVTPVTSLSFATPTGSASQQSGFADGIGYNNEILQPANADNQLASSHPVITASDSGFRYPSARDLDQSVNGKSVFRGPLQLAGELSATRSPLPVPKAGLCTTSPLDFRHLPCESRLPVVLSPDILTKTGCTSCSESIEKVLSHQVCDFVAAGNEASAIKRIQ</sequence>
<feature type="region of interest" description="Disordered" evidence="1">
    <location>
        <begin position="1"/>
        <end position="22"/>
    </location>
</feature>
<organism evidence="2 3">
    <name type="scientific">Protopolystoma xenopodis</name>
    <dbReference type="NCBI Taxonomy" id="117903"/>
    <lineage>
        <taxon>Eukaryota</taxon>
        <taxon>Metazoa</taxon>
        <taxon>Spiralia</taxon>
        <taxon>Lophotrochozoa</taxon>
        <taxon>Platyhelminthes</taxon>
        <taxon>Monogenea</taxon>
        <taxon>Polyopisthocotylea</taxon>
        <taxon>Polystomatidea</taxon>
        <taxon>Polystomatidae</taxon>
        <taxon>Protopolystoma</taxon>
    </lineage>
</organism>
<evidence type="ECO:0000313" key="3">
    <source>
        <dbReference type="Proteomes" id="UP000784294"/>
    </source>
</evidence>
<dbReference type="EMBL" id="CAAALY010059679">
    <property type="protein sequence ID" value="VEL23038.1"/>
    <property type="molecule type" value="Genomic_DNA"/>
</dbReference>
<gene>
    <name evidence="2" type="ORF">PXEA_LOCUS16478</name>
</gene>
<keyword evidence="3" id="KW-1185">Reference proteome</keyword>
<evidence type="ECO:0000313" key="2">
    <source>
        <dbReference type="EMBL" id="VEL23038.1"/>
    </source>
</evidence>
<dbReference type="AlphaFoldDB" id="A0A3S5ALF4"/>
<protein>
    <submittedName>
        <fullName evidence="2">Uncharacterized protein</fullName>
    </submittedName>
</protein>
<proteinExistence type="predicted"/>
<accession>A0A3S5ALF4</accession>
<dbReference type="Proteomes" id="UP000784294">
    <property type="component" value="Unassembled WGS sequence"/>
</dbReference>